<evidence type="ECO:0000313" key="2">
    <source>
        <dbReference type="Proteomes" id="UP000177870"/>
    </source>
</evidence>
<dbReference type="KEGG" id="mpro:BJP34_01555"/>
<dbReference type="RefSeq" id="WP_070390812.1">
    <property type="nucleotide sequence ID" value="NZ_CP017599.1"/>
</dbReference>
<sequence>MFWGLGKTFPLDEPGDFLAIEELEGLEGLLALEGLEGLLALEGLVVRLALEGLEGLLALEGLEGLLALEGLEGLTATLLPVPGRDRKPGVRGAGVRGCTLVGELLGLPGLGKISTSGCTEIAANGSRRPLSIRFLISLLGKVVINGGIGITFSCSGVSGALGAN</sequence>
<proteinExistence type="predicted"/>
<dbReference type="OrthoDB" id="9984032at2"/>
<dbReference type="Proteomes" id="UP000177870">
    <property type="component" value="Chromosome"/>
</dbReference>
<accession>A0A1D8TKY2</accession>
<dbReference type="AlphaFoldDB" id="A0A1D8TKY2"/>
<name>A0A1D8TKY2_9CYAN</name>
<reference evidence="2" key="1">
    <citation type="submission" date="2016-10" db="EMBL/GenBank/DDBJ databases">
        <title>Comparative genomics uncovers the prolific and rare metabolic potential of the cyanobacterial genus Moorea.</title>
        <authorList>
            <person name="Leao T."/>
            <person name="Castelao G."/>
            <person name="Korobeynikov A."/>
            <person name="Monroe E.A."/>
            <person name="Podell S."/>
            <person name="Glukhov E."/>
            <person name="Allen E."/>
            <person name="Gerwick W.H."/>
            <person name="Gerwick L."/>
        </authorList>
    </citation>
    <scope>NUCLEOTIDE SEQUENCE [LARGE SCALE GENOMIC DNA]</scope>
    <source>
        <strain evidence="2">PAL-8-15-08-1</strain>
    </source>
</reference>
<dbReference type="EMBL" id="CP017599">
    <property type="protein sequence ID" value="AOW98301.1"/>
    <property type="molecule type" value="Genomic_DNA"/>
</dbReference>
<protein>
    <submittedName>
        <fullName evidence="1">Uncharacterized protein</fullName>
    </submittedName>
</protein>
<evidence type="ECO:0000313" key="1">
    <source>
        <dbReference type="EMBL" id="AOW98301.1"/>
    </source>
</evidence>
<organism evidence="1 2">
    <name type="scientific">Moorena producens PAL-8-15-08-1</name>
    <dbReference type="NCBI Taxonomy" id="1458985"/>
    <lineage>
        <taxon>Bacteria</taxon>
        <taxon>Bacillati</taxon>
        <taxon>Cyanobacteriota</taxon>
        <taxon>Cyanophyceae</taxon>
        <taxon>Coleofasciculales</taxon>
        <taxon>Coleofasciculaceae</taxon>
        <taxon>Moorena</taxon>
    </lineage>
</organism>
<gene>
    <name evidence="1" type="ORF">BJP34_01555</name>
</gene>